<gene>
    <name evidence="1" type="ORF">I4F81_002066</name>
</gene>
<accession>A0ACC3BNC5</accession>
<evidence type="ECO:0000313" key="1">
    <source>
        <dbReference type="EMBL" id="KAK1859470.1"/>
    </source>
</evidence>
<evidence type="ECO:0000313" key="2">
    <source>
        <dbReference type="Proteomes" id="UP000798662"/>
    </source>
</evidence>
<proteinExistence type="predicted"/>
<comment type="caution">
    <text evidence="1">The sequence shown here is derived from an EMBL/GenBank/DDBJ whole genome shotgun (WGS) entry which is preliminary data.</text>
</comment>
<sequence length="336" mass="33587">MAGGVAFDARLLAAFPAATSLSLAAGFCSGLGGLLAVTLDRRPSLERLALWQGAVGGVLLCWSWTDVLPEAAAGLRSGPRAAALFAGGVAVMWAASMALRRTGVGGRPRRPGAGGDPGGGLGVGEGDAGRIRGVGSALVAPTAGDVPLSVSIGAAEPRDGGDGNSQDDAHVAEVLACARVTFLALAAHNMLEGAAIFLASYEGLDKGLPLAFAVGLENVPEGMAIAFPLYFATRSRWVAVGAALASGLFEPAGVAVVAAFMRPWFGQELVSSALAVLSGIMVFLSAFEMLPLAVKHSQGGGGGAMPRLSSVLGAGVLGASLVSPLLINYARIGTDI</sequence>
<dbReference type="EMBL" id="CM020618">
    <property type="protein sequence ID" value="KAK1859470.1"/>
    <property type="molecule type" value="Genomic_DNA"/>
</dbReference>
<reference evidence="1" key="1">
    <citation type="submission" date="2019-11" db="EMBL/GenBank/DDBJ databases">
        <title>Nori genome reveals adaptations in red seaweeds to the harsh intertidal environment.</title>
        <authorList>
            <person name="Wang D."/>
            <person name="Mao Y."/>
        </authorList>
    </citation>
    <scope>NUCLEOTIDE SEQUENCE</scope>
    <source>
        <tissue evidence="1">Gametophyte</tissue>
    </source>
</reference>
<organism evidence="1 2">
    <name type="scientific">Pyropia yezoensis</name>
    <name type="common">Susabi-nori</name>
    <name type="synonym">Porphyra yezoensis</name>
    <dbReference type="NCBI Taxonomy" id="2788"/>
    <lineage>
        <taxon>Eukaryota</taxon>
        <taxon>Rhodophyta</taxon>
        <taxon>Bangiophyceae</taxon>
        <taxon>Bangiales</taxon>
        <taxon>Bangiaceae</taxon>
        <taxon>Pyropia</taxon>
    </lineage>
</organism>
<name>A0ACC3BNC5_PYRYE</name>
<dbReference type="Proteomes" id="UP000798662">
    <property type="component" value="Chromosome 1"/>
</dbReference>
<keyword evidence="2" id="KW-1185">Reference proteome</keyword>
<protein>
    <submittedName>
        <fullName evidence="1">Uncharacterized protein</fullName>
    </submittedName>
</protein>